<evidence type="ECO:0000259" key="1">
    <source>
        <dbReference type="Pfam" id="PF15919"/>
    </source>
</evidence>
<feature type="domain" description="HicB-like antitoxin of toxin-antitoxin system" evidence="1">
    <location>
        <begin position="6"/>
        <end position="62"/>
    </location>
</feature>
<sequence length="134" mass="15145">MGKIIAIIEKSEDGGYGIHTPSVNGLFGYGLTEDEAKESLQEALDSQLEYFDETGKEIPEPLTGEITFEYKYDLSAFFKSFPFINVSAFAKEVGINPSLMRKYKERLAFAGDKQKVIIQNRFNDIIKKLSTVQF</sequence>
<dbReference type="Proteomes" id="UP000576368">
    <property type="component" value="Unassembled WGS sequence"/>
</dbReference>
<evidence type="ECO:0000313" key="5">
    <source>
        <dbReference type="Proteomes" id="UP001302374"/>
    </source>
</evidence>
<dbReference type="Gene3D" id="3.30.160.250">
    <property type="match status" value="1"/>
</dbReference>
<evidence type="ECO:0000313" key="4">
    <source>
        <dbReference type="Proteomes" id="UP000576368"/>
    </source>
</evidence>
<dbReference type="Pfam" id="PF15919">
    <property type="entry name" value="HicB_lk_antitox"/>
    <property type="match status" value="1"/>
</dbReference>
<dbReference type="GeneID" id="86891960"/>
<dbReference type="EMBL" id="CP043839">
    <property type="protein sequence ID" value="WOF12873.1"/>
    <property type="molecule type" value="Genomic_DNA"/>
</dbReference>
<dbReference type="EMBL" id="JAATLI010000001">
    <property type="protein sequence ID" value="NJC16641.1"/>
    <property type="molecule type" value="Genomic_DNA"/>
</dbReference>
<reference evidence="3 5" key="1">
    <citation type="submission" date="2019-09" db="EMBL/GenBank/DDBJ databases">
        <title>Butyricimonas paravirosa DSM 105722 (=214-4 = JCM 18677 = CCUG 65563).</title>
        <authorList>
            <person name="Le Roy T."/>
            <person name="Cani P.D."/>
        </authorList>
    </citation>
    <scope>NUCLEOTIDE SEQUENCE [LARGE SCALE GENOMIC DNA]</scope>
    <source>
        <strain evidence="3 5">DSM 105722</strain>
    </source>
</reference>
<dbReference type="RefSeq" id="WP_118304573.1">
    <property type="nucleotide sequence ID" value="NZ_BMPA01000001.1"/>
</dbReference>
<proteinExistence type="predicted"/>
<name>A0A7X5Y9F3_9BACT</name>
<reference evidence="2 4" key="2">
    <citation type="submission" date="2020-03" db="EMBL/GenBank/DDBJ databases">
        <title>Genomic Encyclopedia of Type Strains, Phase IV (KMG-IV): sequencing the most valuable type-strain genomes for metagenomic binning, comparative biology and taxonomic classification.</title>
        <authorList>
            <person name="Goeker M."/>
        </authorList>
    </citation>
    <scope>NUCLEOTIDE SEQUENCE [LARGE SCALE GENOMIC DNA]</scope>
    <source>
        <strain evidence="2 4">DSM 105722</strain>
    </source>
</reference>
<dbReference type="Proteomes" id="UP001302374">
    <property type="component" value="Chromosome"/>
</dbReference>
<keyword evidence="5" id="KW-1185">Reference proteome</keyword>
<evidence type="ECO:0000313" key="3">
    <source>
        <dbReference type="EMBL" id="WOF12873.1"/>
    </source>
</evidence>
<dbReference type="InterPro" id="IPR035069">
    <property type="entry name" value="TTHA1013/TTHA0281-like"/>
</dbReference>
<accession>A0A7X5Y9F3</accession>
<evidence type="ECO:0000313" key="2">
    <source>
        <dbReference type="EMBL" id="NJC16641.1"/>
    </source>
</evidence>
<dbReference type="AlphaFoldDB" id="A0A7X5Y9F3"/>
<dbReference type="InterPro" id="IPR031807">
    <property type="entry name" value="HicB-like"/>
</dbReference>
<dbReference type="SUPFAM" id="SSF143100">
    <property type="entry name" value="TTHA1013/TTHA0281-like"/>
    <property type="match status" value="1"/>
</dbReference>
<protein>
    <submittedName>
        <fullName evidence="2">Putative RNase H-like HicB family nuclease</fullName>
    </submittedName>
    <submittedName>
        <fullName evidence="3">Type II toxin-antitoxin system HicB family antitoxin</fullName>
    </submittedName>
</protein>
<organism evidence="2 4">
    <name type="scientific">Butyricimonas paravirosa</name>
    <dbReference type="NCBI Taxonomy" id="1472417"/>
    <lineage>
        <taxon>Bacteria</taxon>
        <taxon>Pseudomonadati</taxon>
        <taxon>Bacteroidota</taxon>
        <taxon>Bacteroidia</taxon>
        <taxon>Bacteroidales</taxon>
        <taxon>Odoribacteraceae</taxon>
        <taxon>Butyricimonas</taxon>
    </lineage>
</organism>
<gene>
    <name evidence="3" type="ORF">F1644_11665</name>
    <name evidence="2" type="ORF">GGR15_000243</name>
</gene>